<protein>
    <submittedName>
        <fullName evidence="1">TIGR04282 family arsenosugar biosynthesis glycosyltransferase</fullName>
    </submittedName>
</protein>
<gene>
    <name evidence="1" type="ORF">K3721_18470</name>
</gene>
<dbReference type="PANTHER" id="PTHR36529:SF1">
    <property type="entry name" value="GLYCOSYLTRANSFERASE"/>
    <property type="match status" value="1"/>
</dbReference>
<dbReference type="RefSeq" id="WP_259971398.1">
    <property type="nucleotide sequence ID" value="NZ_CP081070.1"/>
</dbReference>
<evidence type="ECO:0000313" key="2">
    <source>
        <dbReference type="Proteomes" id="UP001058713"/>
    </source>
</evidence>
<dbReference type="EMBL" id="CP081070">
    <property type="protein sequence ID" value="UWQ53936.1"/>
    <property type="molecule type" value="Genomic_DNA"/>
</dbReference>
<dbReference type="NCBIfam" id="TIGR04282">
    <property type="entry name" value="glyco_like_cofC"/>
    <property type="match status" value="1"/>
</dbReference>
<dbReference type="AlphaFoldDB" id="A0A9Q9HGK3"/>
<sequence>MKRTLIIMVKEPRPGRVKTRLGRDIGRIPATWWFRHQSARLIRSLRDPRWQIVLAVAPDTAVFSKAWPADIPRLPQGDGDLGARMKRALSGLPSRQNGPVCLIGADIPGITRAHTARAFSALGGHDAVFGPAADGGYWLVGVKHPARMPRGLFENTRWSTEHALADTLRTLPGWRIALTDTLQDVDTAADLPQR</sequence>
<dbReference type="PANTHER" id="PTHR36529">
    <property type="entry name" value="SLL1095 PROTEIN"/>
    <property type="match status" value="1"/>
</dbReference>
<dbReference type="InterPro" id="IPR029044">
    <property type="entry name" value="Nucleotide-diphossugar_trans"/>
</dbReference>
<name>A0A9Q9HGK3_LEICA</name>
<reference evidence="1" key="1">
    <citation type="submission" date="2021-08" db="EMBL/GenBank/DDBJ databases">
        <authorList>
            <person name="Nwanade C."/>
            <person name="Wang M."/>
            <person name="Masoudi A."/>
            <person name="Yu Z."/>
            <person name="Liu J."/>
        </authorList>
    </citation>
    <scope>NUCLEOTIDE SEQUENCE</scope>
    <source>
        <strain evidence="1">S122</strain>
    </source>
</reference>
<dbReference type="Pfam" id="PF09837">
    <property type="entry name" value="DUF2064"/>
    <property type="match status" value="1"/>
</dbReference>
<dbReference type="KEGG" id="lcae:K3721_18470"/>
<accession>A0A9Q9HGK3</accession>
<evidence type="ECO:0000313" key="1">
    <source>
        <dbReference type="EMBL" id="UWQ53936.1"/>
    </source>
</evidence>
<dbReference type="SUPFAM" id="SSF53448">
    <property type="entry name" value="Nucleotide-diphospho-sugar transferases"/>
    <property type="match status" value="1"/>
</dbReference>
<proteinExistence type="predicted"/>
<dbReference type="Gene3D" id="3.90.550.10">
    <property type="entry name" value="Spore Coat Polysaccharide Biosynthesis Protein SpsA, Chain A"/>
    <property type="match status" value="1"/>
</dbReference>
<dbReference type="InterPro" id="IPR018641">
    <property type="entry name" value="Trfase_1_rSAM/seldom-assoc"/>
</dbReference>
<dbReference type="Proteomes" id="UP001058713">
    <property type="component" value="Chromosome"/>
</dbReference>
<organism evidence="1 2">
    <name type="scientific">Leisingera caerulea</name>
    <name type="common">Phaeobacter caeruleus</name>
    <dbReference type="NCBI Taxonomy" id="506591"/>
    <lineage>
        <taxon>Bacteria</taxon>
        <taxon>Pseudomonadati</taxon>
        <taxon>Pseudomonadota</taxon>
        <taxon>Alphaproteobacteria</taxon>
        <taxon>Rhodobacterales</taxon>
        <taxon>Roseobacteraceae</taxon>
        <taxon>Leisingera</taxon>
    </lineage>
</organism>